<reference evidence="3" key="1">
    <citation type="submission" date="2015-09" db="EMBL/GenBank/DDBJ databases">
        <authorList>
            <person name="Rodrigo-Torres Lidia"/>
            <person name="Arahal R.David."/>
        </authorList>
    </citation>
    <scope>NUCLEOTIDE SEQUENCE [LARGE SCALE GENOMIC DNA]</scope>
    <source>
        <strain evidence="3">CECT 7735</strain>
    </source>
</reference>
<dbReference type="SUPFAM" id="SSF52540">
    <property type="entry name" value="P-loop containing nucleoside triphosphate hydrolases"/>
    <property type="match status" value="1"/>
</dbReference>
<dbReference type="STRING" id="1715693.PH7735_00277"/>
<dbReference type="Pfam" id="PF01656">
    <property type="entry name" value="CbiA"/>
    <property type="match status" value="1"/>
</dbReference>
<evidence type="ECO:0000313" key="2">
    <source>
        <dbReference type="EMBL" id="CUJ83550.1"/>
    </source>
</evidence>
<dbReference type="CDD" id="cd02042">
    <property type="entry name" value="ParAB_family"/>
    <property type="match status" value="1"/>
</dbReference>
<dbReference type="InterPro" id="IPR050678">
    <property type="entry name" value="DNA_Partitioning_ATPase"/>
</dbReference>
<dbReference type="PANTHER" id="PTHR13696:SF96">
    <property type="entry name" value="COBQ_COBB_MIND_PARA NUCLEOTIDE BINDING DOMAIN-CONTAINING PROTEIN"/>
    <property type="match status" value="1"/>
</dbReference>
<organism evidence="2 3">
    <name type="scientific">Shimia thalassica</name>
    <dbReference type="NCBI Taxonomy" id="1715693"/>
    <lineage>
        <taxon>Bacteria</taxon>
        <taxon>Pseudomonadati</taxon>
        <taxon>Pseudomonadota</taxon>
        <taxon>Alphaproteobacteria</taxon>
        <taxon>Rhodobacterales</taxon>
        <taxon>Roseobacteraceae</taxon>
    </lineage>
</organism>
<dbReference type="GeneID" id="83879371"/>
<dbReference type="Gene3D" id="3.40.50.300">
    <property type="entry name" value="P-loop containing nucleotide triphosphate hydrolases"/>
    <property type="match status" value="1"/>
</dbReference>
<dbReference type="PIRSF" id="PIRSF009320">
    <property type="entry name" value="Nuc_binding_HP_1000"/>
    <property type="match status" value="1"/>
</dbReference>
<dbReference type="PANTHER" id="PTHR13696">
    <property type="entry name" value="P-LOOP CONTAINING NUCLEOSIDE TRIPHOSPHATE HYDROLASE"/>
    <property type="match status" value="1"/>
</dbReference>
<gene>
    <name evidence="2" type="ORF">PH7735_00277</name>
</gene>
<dbReference type="RefSeq" id="WP_082645096.1">
    <property type="nucleotide sequence ID" value="NZ_CYTW01000001.1"/>
</dbReference>
<sequence length="172" mass="18480">MPTISFCSTKGGSGKTTSCAVLALELARSGWNIKVMDTDPKNWLTSWALLKPLPKNLQVYAVPQDQLTDAAESLALQSDFLLIDVEGSDDASLIDAVLVSDFVVSPCSSSRMDALASVQVLKQVRQKSRMLKRPILSNVLMTKTAPGAIEVVLGFRPVCSLVKMDQGFSSGC</sequence>
<evidence type="ECO:0000313" key="3">
    <source>
        <dbReference type="Proteomes" id="UP000051870"/>
    </source>
</evidence>
<accession>A0A0P1I0V9</accession>
<keyword evidence="3" id="KW-1185">Reference proteome</keyword>
<proteinExistence type="predicted"/>
<dbReference type="EMBL" id="CYTW01000001">
    <property type="protein sequence ID" value="CUJ83550.1"/>
    <property type="molecule type" value="Genomic_DNA"/>
</dbReference>
<dbReference type="InterPro" id="IPR027417">
    <property type="entry name" value="P-loop_NTPase"/>
</dbReference>
<dbReference type="Proteomes" id="UP000051870">
    <property type="component" value="Unassembled WGS sequence"/>
</dbReference>
<evidence type="ECO:0000259" key="1">
    <source>
        <dbReference type="Pfam" id="PF01656"/>
    </source>
</evidence>
<dbReference type="AlphaFoldDB" id="A0A0P1I0V9"/>
<protein>
    <submittedName>
        <fullName evidence="2">ParA-like protein</fullName>
    </submittedName>
</protein>
<feature type="domain" description="CobQ/CobB/MinD/ParA nucleotide binding" evidence="1">
    <location>
        <begin position="4"/>
        <end position="128"/>
    </location>
</feature>
<name>A0A0P1I0V9_9RHOB</name>
<dbReference type="InterPro" id="IPR002586">
    <property type="entry name" value="CobQ/CobB/MinD/ParA_Nub-bd_dom"/>
</dbReference>